<dbReference type="GeneID" id="7201987"/>
<evidence type="ECO:0000256" key="1">
    <source>
        <dbReference type="SAM" id="Phobius"/>
    </source>
</evidence>
<name>B7G2X4_PHATC</name>
<keyword evidence="1" id="KW-0472">Membrane</keyword>
<feature type="transmembrane region" description="Helical" evidence="1">
    <location>
        <begin position="321"/>
        <end position="340"/>
    </location>
</feature>
<dbReference type="PaxDb" id="2850-Phatr47229"/>
<dbReference type="KEGG" id="pti:PHATRDRAFT_47229"/>
<organism evidence="3 4">
    <name type="scientific">Phaeodactylum tricornutum (strain CCAP 1055/1)</name>
    <dbReference type="NCBI Taxonomy" id="556484"/>
    <lineage>
        <taxon>Eukaryota</taxon>
        <taxon>Sar</taxon>
        <taxon>Stramenopiles</taxon>
        <taxon>Ochrophyta</taxon>
        <taxon>Bacillariophyta</taxon>
        <taxon>Bacillariophyceae</taxon>
        <taxon>Bacillariophycidae</taxon>
        <taxon>Naviculales</taxon>
        <taxon>Phaeodactylaceae</taxon>
        <taxon>Phaeodactylum</taxon>
    </lineage>
</organism>
<dbReference type="HOGENOM" id="CLU_059121_0_0_1"/>
<feature type="transmembrane region" description="Helical" evidence="1">
    <location>
        <begin position="294"/>
        <end position="315"/>
    </location>
</feature>
<feature type="chain" id="PRO_5002855329" evidence="2">
    <location>
        <begin position="23"/>
        <end position="352"/>
    </location>
</feature>
<keyword evidence="2" id="KW-0732">Signal</keyword>
<keyword evidence="1" id="KW-1133">Transmembrane helix</keyword>
<reference evidence="4" key="2">
    <citation type="submission" date="2008-08" db="EMBL/GenBank/DDBJ databases">
        <authorList>
            <consortium name="Diatom Consortium"/>
            <person name="Grigoriev I."/>
            <person name="Grimwood J."/>
            <person name="Kuo A."/>
            <person name="Otillar R.P."/>
            <person name="Salamov A."/>
            <person name="Detter J.C."/>
            <person name="Lindquist E."/>
            <person name="Shapiro H."/>
            <person name="Lucas S."/>
            <person name="Glavina del Rio T."/>
            <person name="Pitluck S."/>
            <person name="Rokhsar D."/>
            <person name="Bowler C."/>
        </authorList>
    </citation>
    <scope>GENOME REANNOTATION</scope>
    <source>
        <strain evidence="4">CCAP 1055/1</strain>
    </source>
</reference>
<protein>
    <submittedName>
        <fullName evidence="3">Uncharacterized protein</fullName>
    </submittedName>
</protein>
<keyword evidence="4" id="KW-1185">Reference proteome</keyword>
<dbReference type="EMBL" id="CM000614">
    <property type="protein sequence ID" value="EEC47383.1"/>
    <property type="molecule type" value="Genomic_DNA"/>
</dbReference>
<gene>
    <name evidence="3" type="ORF">PHATRDRAFT_47229</name>
</gene>
<dbReference type="InParanoid" id="B7G2X4"/>
<dbReference type="OrthoDB" id="497914at2759"/>
<evidence type="ECO:0000313" key="4">
    <source>
        <dbReference type="Proteomes" id="UP000000759"/>
    </source>
</evidence>
<sequence>MRWTIFLIVTLWAEAFCLKTLAFHQSSCSNGMVARTRLGVATRLAARPTMTKVGTFDPLGFASSADRRVASYYRHPATPTTAVETRPRPVATAAVVATTTALVPFEASAQVAGNKFISQGTMNPDNFQPVCPASDGFYRVLQSTTTAVVGEENFVEYGPLISGGLLRIRLELCVVESFFKEAIGPFIQQNGLSWILPLHETVETFLAGSIFALATTFILIGSTKIVTVVLVYMDILVGLPFRLFGGFAYDRAVGKPVTLDVGFGPFKTRIIGPPKPKEGEVTVSEFDLTKASPLGIVLVAVSGTARIIGQVLGFVREVFEAFDLFVGRYLVIGATGYILLKFVHFKIFPDFP</sequence>
<feature type="signal peptide" evidence="2">
    <location>
        <begin position="1"/>
        <end position="22"/>
    </location>
</feature>
<dbReference type="eggNOG" id="ENOG502S2NC">
    <property type="taxonomic scope" value="Eukaryota"/>
</dbReference>
<dbReference type="OMA" id="ICVLESF"/>
<feature type="transmembrane region" description="Helical" evidence="1">
    <location>
        <begin position="205"/>
        <end position="232"/>
    </location>
</feature>
<evidence type="ECO:0000256" key="2">
    <source>
        <dbReference type="SAM" id="SignalP"/>
    </source>
</evidence>
<evidence type="ECO:0000313" key="3">
    <source>
        <dbReference type="EMBL" id="EEC47383.1"/>
    </source>
</evidence>
<accession>B7G2X4</accession>
<dbReference type="Proteomes" id="UP000000759">
    <property type="component" value="Chromosome 12"/>
</dbReference>
<keyword evidence="1" id="KW-0812">Transmembrane</keyword>
<reference evidence="3 4" key="1">
    <citation type="journal article" date="2008" name="Nature">
        <title>The Phaeodactylum genome reveals the evolutionary history of diatom genomes.</title>
        <authorList>
            <person name="Bowler C."/>
            <person name="Allen A.E."/>
            <person name="Badger J.H."/>
            <person name="Grimwood J."/>
            <person name="Jabbari K."/>
            <person name="Kuo A."/>
            <person name="Maheswari U."/>
            <person name="Martens C."/>
            <person name="Maumus F."/>
            <person name="Otillar R.P."/>
            <person name="Rayko E."/>
            <person name="Salamov A."/>
            <person name="Vandepoele K."/>
            <person name="Beszteri B."/>
            <person name="Gruber A."/>
            <person name="Heijde M."/>
            <person name="Katinka M."/>
            <person name="Mock T."/>
            <person name="Valentin K."/>
            <person name="Verret F."/>
            <person name="Berges J.A."/>
            <person name="Brownlee C."/>
            <person name="Cadoret J.P."/>
            <person name="Chiovitti A."/>
            <person name="Choi C.J."/>
            <person name="Coesel S."/>
            <person name="De Martino A."/>
            <person name="Detter J.C."/>
            <person name="Durkin C."/>
            <person name="Falciatore A."/>
            <person name="Fournet J."/>
            <person name="Haruta M."/>
            <person name="Huysman M.J."/>
            <person name="Jenkins B.D."/>
            <person name="Jiroutova K."/>
            <person name="Jorgensen R.E."/>
            <person name="Joubert Y."/>
            <person name="Kaplan A."/>
            <person name="Kroger N."/>
            <person name="Kroth P.G."/>
            <person name="La Roche J."/>
            <person name="Lindquist E."/>
            <person name="Lommer M."/>
            <person name="Martin-Jezequel V."/>
            <person name="Lopez P.J."/>
            <person name="Lucas S."/>
            <person name="Mangogna M."/>
            <person name="McGinnis K."/>
            <person name="Medlin L.K."/>
            <person name="Montsant A."/>
            <person name="Oudot-Le Secq M.P."/>
            <person name="Napoli C."/>
            <person name="Obornik M."/>
            <person name="Parker M.S."/>
            <person name="Petit J.L."/>
            <person name="Porcel B.M."/>
            <person name="Poulsen N."/>
            <person name="Robison M."/>
            <person name="Rychlewski L."/>
            <person name="Rynearson T.A."/>
            <person name="Schmutz J."/>
            <person name="Shapiro H."/>
            <person name="Siaut M."/>
            <person name="Stanley M."/>
            <person name="Sussman M.R."/>
            <person name="Taylor A.R."/>
            <person name="Vardi A."/>
            <person name="von Dassow P."/>
            <person name="Vyverman W."/>
            <person name="Willis A."/>
            <person name="Wyrwicz L.S."/>
            <person name="Rokhsar D.S."/>
            <person name="Weissenbach J."/>
            <person name="Armbrust E.V."/>
            <person name="Green B.R."/>
            <person name="Van de Peer Y."/>
            <person name="Grigoriev I.V."/>
        </authorList>
    </citation>
    <scope>NUCLEOTIDE SEQUENCE [LARGE SCALE GENOMIC DNA]</scope>
    <source>
        <strain evidence="3 4">CCAP 1055/1</strain>
    </source>
</reference>
<dbReference type="AlphaFoldDB" id="B7G2X4"/>
<dbReference type="RefSeq" id="XP_002181460.1">
    <property type="nucleotide sequence ID" value="XM_002181424.1"/>
</dbReference>
<proteinExistence type="predicted"/>